<evidence type="ECO:0000256" key="4">
    <source>
        <dbReference type="ARBA" id="ARBA00023172"/>
    </source>
</evidence>
<feature type="domain" description="Tyr recombinase" evidence="6">
    <location>
        <begin position="172"/>
        <end position="353"/>
    </location>
</feature>
<dbReference type="KEGG" id="gog:C1280_15185"/>
<evidence type="ECO:0000313" key="9">
    <source>
        <dbReference type="Proteomes" id="UP000245802"/>
    </source>
</evidence>
<protein>
    <submittedName>
        <fullName evidence="8">Site-specific integrase</fullName>
    </submittedName>
</protein>
<proteinExistence type="inferred from homology"/>
<evidence type="ECO:0000313" key="8">
    <source>
        <dbReference type="EMBL" id="AWM38195.1"/>
    </source>
</evidence>
<dbReference type="PANTHER" id="PTHR30349">
    <property type="entry name" value="PHAGE INTEGRASE-RELATED"/>
    <property type="match status" value="1"/>
</dbReference>
<dbReference type="AlphaFoldDB" id="A0A2Z3H503"/>
<sequence>MPPKKKGRQRRPKGTGGFFWSESKQVYIARVIVGKKPDGSPHYVERSDPTEAGLVKKLEEVAPPSSGITLKAWLERWLKSLEGTELRQRTKDVRKTATDLYFVPTLGHIRLTDLTHLQITEAVKKWTATLKSASTRRTYLAALSTALNAAKYEGLITDNPILKVKRPPQPKAVFDPFTVADLNRIIADAVQRPATYPCALYAATGCRMGEALALDVTSFDPAAGTIAITQTQDARRERGPAKTSNSIRVIEVPADARPALVSAIGTRTDGPLFTTPAGRRQSKSNVRKAWIRLLNRLGLKYRAPHKCRHTVATRMLAAGYGIPDVAAYLGDTAETVLRIYARPSGASVGAGMQALLDAAKPVP</sequence>
<accession>A0A2Z3H503</accession>
<name>A0A2Z3H503_9BACT</name>
<dbReference type="InterPro" id="IPR050090">
    <property type="entry name" value="Tyrosine_recombinase_XerCD"/>
</dbReference>
<evidence type="ECO:0000259" key="7">
    <source>
        <dbReference type="PROSITE" id="PS51900"/>
    </source>
</evidence>
<dbReference type="RefSeq" id="WP_010046671.1">
    <property type="nucleotide sequence ID" value="NZ_CP025958.1"/>
</dbReference>
<reference evidence="8 9" key="1">
    <citation type="submission" date="2018-01" db="EMBL/GenBank/DDBJ databases">
        <title>G. obscuriglobus.</title>
        <authorList>
            <person name="Franke J."/>
            <person name="Blomberg W."/>
            <person name="Selmecki A."/>
        </authorList>
    </citation>
    <scope>NUCLEOTIDE SEQUENCE [LARGE SCALE GENOMIC DNA]</scope>
    <source>
        <strain evidence="8 9">DSM 5831</strain>
    </source>
</reference>
<comment type="similarity">
    <text evidence="1">Belongs to the 'phage' integrase family.</text>
</comment>
<feature type="domain" description="Core-binding (CB)" evidence="7">
    <location>
        <begin position="68"/>
        <end position="151"/>
    </location>
</feature>
<dbReference type="InterPro" id="IPR002104">
    <property type="entry name" value="Integrase_catalytic"/>
</dbReference>
<dbReference type="GO" id="GO:0015074">
    <property type="term" value="P:DNA integration"/>
    <property type="evidence" value="ECO:0007669"/>
    <property type="project" value="UniProtKB-KW"/>
</dbReference>
<dbReference type="OrthoDB" id="530235at2"/>
<dbReference type="InterPro" id="IPR013762">
    <property type="entry name" value="Integrase-like_cat_sf"/>
</dbReference>
<keyword evidence="4" id="KW-0233">DNA recombination</keyword>
<dbReference type="EMBL" id="CP025958">
    <property type="protein sequence ID" value="AWM38195.1"/>
    <property type="molecule type" value="Genomic_DNA"/>
</dbReference>
<dbReference type="Gene3D" id="1.10.443.10">
    <property type="entry name" value="Intergrase catalytic core"/>
    <property type="match status" value="1"/>
</dbReference>
<gene>
    <name evidence="8" type="ORF">C1280_15185</name>
</gene>
<dbReference type="Pfam" id="PF00589">
    <property type="entry name" value="Phage_integrase"/>
    <property type="match status" value="1"/>
</dbReference>
<dbReference type="Proteomes" id="UP000245802">
    <property type="component" value="Chromosome"/>
</dbReference>
<evidence type="ECO:0000256" key="3">
    <source>
        <dbReference type="ARBA" id="ARBA00023125"/>
    </source>
</evidence>
<dbReference type="PROSITE" id="PS51900">
    <property type="entry name" value="CB"/>
    <property type="match status" value="1"/>
</dbReference>
<dbReference type="PROSITE" id="PS51898">
    <property type="entry name" value="TYR_RECOMBINASE"/>
    <property type="match status" value="1"/>
</dbReference>
<keyword evidence="2" id="KW-0229">DNA integration</keyword>
<dbReference type="InterPro" id="IPR044068">
    <property type="entry name" value="CB"/>
</dbReference>
<dbReference type="InterPro" id="IPR004107">
    <property type="entry name" value="Integrase_SAM-like_N"/>
</dbReference>
<dbReference type="GO" id="GO:0003677">
    <property type="term" value="F:DNA binding"/>
    <property type="evidence" value="ECO:0007669"/>
    <property type="project" value="UniProtKB-UniRule"/>
</dbReference>
<evidence type="ECO:0000259" key="6">
    <source>
        <dbReference type="PROSITE" id="PS51898"/>
    </source>
</evidence>
<dbReference type="InterPro" id="IPR011010">
    <property type="entry name" value="DNA_brk_join_enz"/>
</dbReference>
<evidence type="ECO:0000256" key="2">
    <source>
        <dbReference type="ARBA" id="ARBA00022908"/>
    </source>
</evidence>
<keyword evidence="9" id="KW-1185">Reference proteome</keyword>
<keyword evidence="3 5" id="KW-0238">DNA-binding</keyword>
<dbReference type="PANTHER" id="PTHR30349:SF64">
    <property type="entry name" value="PROPHAGE INTEGRASE INTD-RELATED"/>
    <property type="match status" value="1"/>
</dbReference>
<organism evidence="8 9">
    <name type="scientific">Gemmata obscuriglobus</name>
    <dbReference type="NCBI Taxonomy" id="114"/>
    <lineage>
        <taxon>Bacteria</taxon>
        <taxon>Pseudomonadati</taxon>
        <taxon>Planctomycetota</taxon>
        <taxon>Planctomycetia</taxon>
        <taxon>Gemmatales</taxon>
        <taxon>Gemmataceae</taxon>
        <taxon>Gemmata</taxon>
    </lineage>
</organism>
<evidence type="ECO:0000256" key="5">
    <source>
        <dbReference type="PROSITE-ProRule" id="PRU01248"/>
    </source>
</evidence>
<dbReference type="CDD" id="cd01189">
    <property type="entry name" value="INT_ICEBs1_C_like"/>
    <property type="match status" value="1"/>
</dbReference>
<dbReference type="InterPro" id="IPR010998">
    <property type="entry name" value="Integrase_recombinase_N"/>
</dbReference>
<dbReference type="GO" id="GO:0006310">
    <property type="term" value="P:DNA recombination"/>
    <property type="evidence" value="ECO:0007669"/>
    <property type="project" value="UniProtKB-KW"/>
</dbReference>
<dbReference type="Gene3D" id="1.10.150.130">
    <property type="match status" value="1"/>
</dbReference>
<dbReference type="Pfam" id="PF14659">
    <property type="entry name" value="Phage_int_SAM_3"/>
    <property type="match status" value="1"/>
</dbReference>
<dbReference type="SUPFAM" id="SSF56349">
    <property type="entry name" value="DNA breaking-rejoining enzymes"/>
    <property type="match status" value="1"/>
</dbReference>
<evidence type="ECO:0000256" key="1">
    <source>
        <dbReference type="ARBA" id="ARBA00008857"/>
    </source>
</evidence>